<dbReference type="EMBL" id="KQ965733">
    <property type="protein sequence ID" value="KXS21311.1"/>
    <property type="molecule type" value="Genomic_DNA"/>
</dbReference>
<comment type="subcellular location">
    <subcellularLocation>
        <location evidence="1">Cytoplasm</location>
        <location evidence="1">Cytoskeleton</location>
    </subcellularLocation>
</comment>
<comment type="subunit">
    <text evidence="6">Occurs in many kinds of cells as a complex with monomeric actin in a 1:1 ratio.</text>
</comment>
<dbReference type="PANTHER" id="PTHR11604">
    <property type="entry name" value="PROFILIN"/>
    <property type="match status" value="1"/>
</dbReference>
<name>A0A139AX35_GONPJ</name>
<sequence length="142" mass="15044">MSWQQYVDQNLIGTKLVSKAAIHGHDGTLWATSAGFSINGTEIKNLIAGFKDATGLRSSGLHIGGTKYFLLRADDRSIYGKQGAGGVIAVKTKMAVIIGVYGEGIQPGQATKTVEDLADYLISHSYVSVEGPSCCPPSRDKV</sequence>
<evidence type="ECO:0000256" key="4">
    <source>
        <dbReference type="ARBA" id="ARBA00023203"/>
    </source>
</evidence>
<keyword evidence="4 7" id="KW-0009">Actin-binding</keyword>
<dbReference type="Proteomes" id="UP000070544">
    <property type="component" value="Unassembled WGS sequence"/>
</dbReference>
<dbReference type="InterPro" id="IPR036140">
    <property type="entry name" value="PFN_sf"/>
</dbReference>
<keyword evidence="5 6" id="KW-0206">Cytoskeleton</keyword>
<organism evidence="8 9">
    <name type="scientific">Gonapodya prolifera (strain JEL478)</name>
    <name type="common">Monoblepharis prolifera</name>
    <dbReference type="NCBI Taxonomy" id="1344416"/>
    <lineage>
        <taxon>Eukaryota</taxon>
        <taxon>Fungi</taxon>
        <taxon>Fungi incertae sedis</taxon>
        <taxon>Chytridiomycota</taxon>
        <taxon>Chytridiomycota incertae sedis</taxon>
        <taxon>Monoblepharidomycetes</taxon>
        <taxon>Monoblepharidales</taxon>
        <taxon>Gonapodyaceae</taxon>
        <taxon>Gonapodya</taxon>
    </lineage>
</organism>
<gene>
    <name evidence="8" type="ORF">M427DRAFT_51545</name>
</gene>
<evidence type="ECO:0000313" key="8">
    <source>
        <dbReference type="EMBL" id="KXS21311.1"/>
    </source>
</evidence>
<dbReference type="SMART" id="SM00392">
    <property type="entry name" value="PROF"/>
    <property type="match status" value="1"/>
</dbReference>
<dbReference type="PRINTS" id="PR01640">
    <property type="entry name" value="PROFILINPLNT"/>
</dbReference>
<dbReference type="Pfam" id="PF00235">
    <property type="entry name" value="Profilin"/>
    <property type="match status" value="1"/>
</dbReference>
<reference evidence="8 9" key="1">
    <citation type="journal article" date="2015" name="Genome Biol. Evol.">
        <title>Phylogenomic analyses indicate that early fungi evolved digesting cell walls of algal ancestors of land plants.</title>
        <authorList>
            <person name="Chang Y."/>
            <person name="Wang S."/>
            <person name="Sekimoto S."/>
            <person name="Aerts A.L."/>
            <person name="Choi C."/>
            <person name="Clum A."/>
            <person name="LaButti K.M."/>
            <person name="Lindquist E.A."/>
            <person name="Yee Ngan C."/>
            <person name="Ohm R.A."/>
            <person name="Salamov A.A."/>
            <person name="Grigoriev I.V."/>
            <person name="Spatafora J.W."/>
            <person name="Berbee M.L."/>
        </authorList>
    </citation>
    <scope>NUCLEOTIDE SEQUENCE [LARGE SCALE GENOMIC DNA]</scope>
    <source>
        <strain evidence="8 9">JEL478</strain>
    </source>
</reference>
<dbReference type="GO" id="GO:0003785">
    <property type="term" value="F:actin monomer binding"/>
    <property type="evidence" value="ECO:0007669"/>
    <property type="project" value="TreeGrafter"/>
</dbReference>
<dbReference type="GO" id="GO:0005938">
    <property type="term" value="C:cell cortex"/>
    <property type="evidence" value="ECO:0007669"/>
    <property type="project" value="TreeGrafter"/>
</dbReference>
<dbReference type="PRINTS" id="PR00392">
    <property type="entry name" value="PROFILIN"/>
</dbReference>
<keyword evidence="3" id="KW-0963">Cytoplasm</keyword>
<dbReference type="PROSITE" id="PS00414">
    <property type="entry name" value="PROFILIN"/>
    <property type="match status" value="1"/>
</dbReference>
<evidence type="ECO:0000256" key="1">
    <source>
        <dbReference type="ARBA" id="ARBA00004245"/>
    </source>
</evidence>
<comment type="function">
    <text evidence="6">Binds to actin and affects the structure of the cytoskeleton. At high concentrations, profilin prevents the polymerization of actin, whereas it enhances it at low concentrations.</text>
</comment>
<accession>A0A139AX35</accession>
<dbReference type="OrthoDB" id="421374at2759"/>
<dbReference type="PANTHER" id="PTHR11604:SF0">
    <property type="entry name" value="PROFILIN"/>
    <property type="match status" value="1"/>
</dbReference>
<dbReference type="STRING" id="1344416.A0A139AX35"/>
<dbReference type="OMA" id="HHAENVQ"/>
<dbReference type="FunFam" id="3.30.450.30:FF:000001">
    <property type="entry name" value="Profilin"/>
    <property type="match status" value="1"/>
</dbReference>
<dbReference type="InterPro" id="IPR027310">
    <property type="entry name" value="Profilin_CS"/>
</dbReference>
<dbReference type="Gene3D" id="3.30.450.30">
    <property type="entry name" value="Dynein light chain 2a, cytoplasmic"/>
    <property type="match status" value="1"/>
</dbReference>
<dbReference type="CDD" id="cd00148">
    <property type="entry name" value="PROF"/>
    <property type="match status" value="1"/>
</dbReference>
<comment type="similarity">
    <text evidence="2 7">Belongs to the profilin family.</text>
</comment>
<evidence type="ECO:0000256" key="3">
    <source>
        <dbReference type="ARBA" id="ARBA00022490"/>
    </source>
</evidence>
<proteinExistence type="inferred from homology"/>
<evidence type="ECO:0000256" key="7">
    <source>
        <dbReference type="RuleBase" id="RU003909"/>
    </source>
</evidence>
<evidence type="ECO:0000256" key="6">
    <source>
        <dbReference type="RuleBase" id="RU003908"/>
    </source>
</evidence>
<dbReference type="GO" id="GO:0005856">
    <property type="term" value="C:cytoskeleton"/>
    <property type="evidence" value="ECO:0007669"/>
    <property type="project" value="UniProtKB-SubCell"/>
</dbReference>
<dbReference type="InterPro" id="IPR005455">
    <property type="entry name" value="PFN_euk"/>
</dbReference>
<evidence type="ECO:0000313" key="9">
    <source>
        <dbReference type="Proteomes" id="UP000070544"/>
    </source>
</evidence>
<evidence type="ECO:0000256" key="5">
    <source>
        <dbReference type="ARBA" id="ARBA00023212"/>
    </source>
</evidence>
<dbReference type="InterPro" id="IPR048278">
    <property type="entry name" value="PFN"/>
</dbReference>
<dbReference type="SUPFAM" id="SSF55770">
    <property type="entry name" value="Profilin (actin-binding protein)"/>
    <property type="match status" value="1"/>
</dbReference>
<evidence type="ECO:0000256" key="2">
    <source>
        <dbReference type="ARBA" id="ARBA00010058"/>
    </source>
</evidence>
<dbReference type="AlphaFoldDB" id="A0A139AX35"/>
<keyword evidence="9" id="KW-1185">Reference proteome</keyword>
<protein>
    <recommendedName>
        <fullName evidence="7">Profilin</fullName>
    </recommendedName>
</protein>